<keyword evidence="2" id="KW-1185">Reference proteome</keyword>
<name>A0A232EFY3_9HYME</name>
<accession>A0A232EFY3</accession>
<gene>
    <name evidence="1" type="ORF">TSAR_013497</name>
</gene>
<dbReference type="Proteomes" id="UP000215335">
    <property type="component" value="Unassembled WGS sequence"/>
</dbReference>
<organism evidence="1 2">
    <name type="scientific">Trichomalopsis sarcophagae</name>
    <dbReference type="NCBI Taxonomy" id="543379"/>
    <lineage>
        <taxon>Eukaryota</taxon>
        <taxon>Metazoa</taxon>
        <taxon>Ecdysozoa</taxon>
        <taxon>Arthropoda</taxon>
        <taxon>Hexapoda</taxon>
        <taxon>Insecta</taxon>
        <taxon>Pterygota</taxon>
        <taxon>Neoptera</taxon>
        <taxon>Endopterygota</taxon>
        <taxon>Hymenoptera</taxon>
        <taxon>Apocrita</taxon>
        <taxon>Proctotrupomorpha</taxon>
        <taxon>Chalcidoidea</taxon>
        <taxon>Pteromalidae</taxon>
        <taxon>Pteromalinae</taxon>
        <taxon>Trichomalopsis</taxon>
    </lineage>
</organism>
<proteinExistence type="predicted"/>
<comment type="caution">
    <text evidence="1">The sequence shown here is derived from an EMBL/GenBank/DDBJ whole genome shotgun (WGS) entry which is preliminary data.</text>
</comment>
<reference evidence="1 2" key="1">
    <citation type="journal article" date="2017" name="Curr. Biol.">
        <title>The Evolution of Venom by Co-option of Single-Copy Genes.</title>
        <authorList>
            <person name="Martinson E.O."/>
            <person name="Mrinalini"/>
            <person name="Kelkar Y.D."/>
            <person name="Chang C.H."/>
            <person name="Werren J.H."/>
        </authorList>
    </citation>
    <scope>NUCLEOTIDE SEQUENCE [LARGE SCALE GENOMIC DNA]</scope>
    <source>
        <strain evidence="1 2">Alberta</strain>
        <tissue evidence="1">Whole body</tissue>
    </source>
</reference>
<dbReference type="AlphaFoldDB" id="A0A232EFY3"/>
<evidence type="ECO:0000313" key="2">
    <source>
        <dbReference type="Proteomes" id="UP000215335"/>
    </source>
</evidence>
<dbReference type="EMBL" id="NNAY01004931">
    <property type="protein sequence ID" value="OXU17222.1"/>
    <property type="molecule type" value="Genomic_DNA"/>
</dbReference>
<sequence length="92" mass="10662">MKQLQFHLQQVAQVAILYLETVMSRGVVNLEEMYATTVQELKKELSGQIYPYLLRKWLHSLEDITQNSAQKFSDALYCKLHSRVRTASSIDS</sequence>
<evidence type="ECO:0000313" key="1">
    <source>
        <dbReference type="EMBL" id="OXU17222.1"/>
    </source>
</evidence>
<protein>
    <submittedName>
        <fullName evidence="1">Uncharacterized protein</fullName>
    </submittedName>
</protein>